<gene>
    <name evidence="1" type="ORF">BDN71DRAFT_928345</name>
</gene>
<comment type="caution">
    <text evidence="1">The sequence shown here is derived from an EMBL/GenBank/DDBJ whole genome shotgun (WGS) entry which is preliminary data.</text>
</comment>
<dbReference type="OrthoDB" id="5311681at2759"/>
<dbReference type="InterPro" id="IPR032675">
    <property type="entry name" value="LRR_dom_sf"/>
</dbReference>
<reference evidence="1" key="1">
    <citation type="submission" date="2020-11" db="EMBL/GenBank/DDBJ databases">
        <authorList>
            <consortium name="DOE Joint Genome Institute"/>
            <person name="Ahrendt S."/>
            <person name="Riley R."/>
            <person name="Andreopoulos W."/>
            <person name="Labutti K."/>
            <person name="Pangilinan J."/>
            <person name="Ruiz-Duenas F.J."/>
            <person name="Barrasa J.M."/>
            <person name="Sanchez-Garcia M."/>
            <person name="Camarero S."/>
            <person name="Miyauchi S."/>
            <person name="Serrano A."/>
            <person name="Linde D."/>
            <person name="Babiker R."/>
            <person name="Drula E."/>
            <person name="Ayuso-Fernandez I."/>
            <person name="Pacheco R."/>
            <person name="Padilla G."/>
            <person name="Ferreira P."/>
            <person name="Barriuso J."/>
            <person name="Kellner H."/>
            <person name="Castanera R."/>
            <person name="Alfaro M."/>
            <person name="Ramirez L."/>
            <person name="Pisabarro A.G."/>
            <person name="Kuo A."/>
            <person name="Tritt A."/>
            <person name="Lipzen A."/>
            <person name="He G."/>
            <person name="Yan M."/>
            <person name="Ng V."/>
            <person name="Cullen D."/>
            <person name="Martin F."/>
            <person name="Rosso M.-N."/>
            <person name="Henrissat B."/>
            <person name="Hibbett D."/>
            <person name="Martinez A.T."/>
            <person name="Grigoriev I.V."/>
        </authorList>
    </citation>
    <scope>NUCLEOTIDE SEQUENCE</scope>
    <source>
        <strain evidence="1">ATCC 90797</strain>
    </source>
</reference>
<organism evidence="1 2">
    <name type="scientific">Pleurotus eryngii</name>
    <name type="common">Boletus of the steppes</name>
    <dbReference type="NCBI Taxonomy" id="5323"/>
    <lineage>
        <taxon>Eukaryota</taxon>
        <taxon>Fungi</taxon>
        <taxon>Dikarya</taxon>
        <taxon>Basidiomycota</taxon>
        <taxon>Agaricomycotina</taxon>
        <taxon>Agaricomycetes</taxon>
        <taxon>Agaricomycetidae</taxon>
        <taxon>Agaricales</taxon>
        <taxon>Pleurotineae</taxon>
        <taxon>Pleurotaceae</taxon>
        <taxon>Pleurotus</taxon>
    </lineage>
</organism>
<protein>
    <recommendedName>
        <fullName evidence="3">F-box domain-containing protein</fullName>
    </recommendedName>
</protein>
<evidence type="ECO:0008006" key="3">
    <source>
        <dbReference type="Google" id="ProtNLM"/>
    </source>
</evidence>
<dbReference type="Gene3D" id="3.80.10.10">
    <property type="entry name" value="Ribonuclease Inhibitor"/>
    <property type="match status" value="1"/>
</dbReference>
<sequence>MPPILPPEIFLIIFDNVDDERTLYNILITSRHFCTLVEPFLYTRIRISQHSLVSIHLMRLRSLLESLEMSNGRRARYLRDLNLGADVTMPGNNRLIDKILVKATHLRSLTLQLIDSDFTSGWRFSFFQRRLTFNLTSLTIANYGLYLDHALLHFLESQTSLQILNLGYPRGHEHGYKFPSTSFPNLKVLCAHSSLAYAILSTSARITRLQISRSIRLPHSDITDRRCTDSVRTLSSLTSSPETGISFASLLPNLEWFSGPIDSAEQLEHLLTHNRKLRGIRFINWMPSSRSGDKIHRLFGTLATLQFLEYYGSEYKQYRWYRGAAAPTQIRWFCHFGSEWLADWREDVVNVLNHD</sequence>
<name>A0A9P5ZW91_PLEER</name>
<dbReference type="AlphaFoldDB" id="A0A9P5ZW91"/>
<dbReference type="Proteomes" id="UP000807025">
    <property type="component" value="Unassembled WGS sequence"/>
</dbReference>
<evidence type="ECO:0000313" key="2">
    <source>
        <dbReference type="Proteomes" id="UP000807025"/>
    </source>
</evidence>
<keyword evidence="2" id="KW-1185">Reference proteome</keyword>
<accession>A0A9P5ZW91</accession>
<proteinExistence type="predicted"/>
<dbReference type="EMBL" id="MU154568">
    <property type="protein sequence ID" value="KAF9494816.1"/>
    <property type="molecule type" value="Genomic_DNA"/>
</dbReference>
<evidence type="ECO:0000313" key="1">
    <source>
        <dbReference type="EMBL" id="KAF9494816.1"/>
    </source>
</evidence>